<dbReference type="InterPro" id="IPR012296">
    <property type="entry name" value="Nuclease_put_TT1808"/>
</dbReference>
<dbReference type="InterPro" id="IPR011335">
    <property type="entry name" value="Restrct_endonuc-II-like"/>
</dbReference>
<dbReference type="Gene3D" id="3.90.1570.10">
    <property type="entry name" value="tt1808, chain A"/>
    <property type="match status" value="1"/>
</dbReference>
<evidence type="ECO:0000313" key="3">
    <source>
        <dbReference type="Proteomes" id="UP000217895"/>
    </source>
</evidence>
<evidence type="ECO:0000313" key="2">
    <source>
        <dbReference type="EMBL" id="BAY54223.1"/>
    </source>
</evidence>
<protein>
    <recommendedName>
        <fullName evidence="1">Putative restriction endonuclease domain-containing protein</fullName>
    </recommendedName>
</protein>
<feature type="domain" description="Putative restriction endonuclease" evidence="1">
    <location>
        <begin position="42"/>
        <end position="210"/>
    </location>
</feature>
<proteinExistence type="predicted"/>
<dbReference type="PANTHER" id="PTHR36558">
    <property type="entry name" value="GLR1098 PROTEIN"/>
    <property type="match status" value="1"/>
</dbReference>
<keyword evidence="3" id="KW-1185">Reference proteome</keyword>
<dbReference type="CDD" id="cd06260">
    <property type="entry name" value="DUF820-like"/>
    <property type="match status" value="1"/>
</dbReference>
<reference evidence="2 3" key="1">
    <citation type="submission" date="2017-06" db="EMBL/GenBank/DDBJ databases">
        <title>Genome sequencing of cyanobaciteial culture collection at National Institute for Environmental Studies (NIES).</title>
        <authorList>
            <person name="Hirose Y."/>
            <person name="Shimura Y."/>
            <person name="Fujisawa T."/>
            <person name="Nakamura Y."/>
            <person name="Kawachi M."/>
        </authorList>
    </citation>
    <scope>NUCLEOTIDE SEQUENCE [LARGE SCALE GENOMIC DNA]</scope>
    <source>
        <strain evidence="2 3">NIES-2135</strain>
    </source>
</reference>
<name>A0A1Z4JC01_LEPBY</name>
<gene>
    <name evidence="2" type="ORF">NIES2135_10390</name>
</gene>
<evidence type="ECO:0000259" key="1">
    <source>
        <dbReference type="Pfam" id="PF05685"/>
    </source>
</evidence>
<sequence length="225" mass="26410">MQDIGKENDCSIVPKSVPYNKTTLVGTVDRMILQTSKRDYTPEEYLEFEIHSEERHEYIDGEIVLMTGGLPNHNKIAGNLYIALSIDLKRKPYEIYITDQRLWIPKKRIYTYPDVMVMPQPIQYQEGRRDTLINPIFVAEVLSKSTRSYDREEKFEAYQTIAQFQEYLLIDQYKVQIEHRIKDDNGIWTTTTYEDENLAVSLNSVPCQFVIADLYDKVDFSADQE</sequence>
<dbReference type="AlphaFoldDB" id="A0A1Z4JC01"/>
<accession>A0A1Z4JC01</accession>
<dbReference type="InterPro" id="IPR008538">
    <property type="entry name" value="Uma2"/>
</dbReference>
<organism evidence="2 3">
    <name type="scientific">Leptolyngbya boryana NIES-2135</name>
    <dbReference type="NCBI Taxonomy" id="1973484"/>
    <lineage>
        <taxon>Bacteria</taxon>
        <taxon>Bacillati</taxon>
        <taxon>Cyanobacteriota</taxon>
        <taxon>Cyanophyceae</taxon>
        <taxon>Leptolyngbyales</taxon>
        <taxon>Leptolyngbyaceae</taxon>
        <taxon>Leptolyngbya group</taxon>
        <taxon>Leptolyngbya</taxon>
    </lineage>
</organism>
<dbReference type="PANTHER" id="PTHR36558:SF1">
    <property type="entry name" value="RESTRICTION ENDONUCLEASE DOMAIN-CONTAINING PROTEIN-RELATED"/>
    <property type="match status" value="1"/>
</dbReference>
<dbReference type="Pfam" id="PF05685">
    <property type="entry name" value="Uma2"/>
    <property type="match status" value="1"/>
</dbReference>
<dbReference type="Proteomes" id="UP000217895">
    <property type="component" value="Chromosome"/>
</dbReference>
<dbReference type="EMBL" id="AP018203">
    <property type="protein sequence ID" value="BAY54223.1"/>
    <property type="molecule type" value="Genomic_DNA"/>
</dbReference>
<dbReference type="SUPFAM" id="SSF52980">
    <property type="entry name" value="Restriction endonuclease-like"/>
    <property type="match status" value="1"/>
</dbReference>